<dbReference type="Proteomes" id="UP000435985">
    <property type="component" value="Unassembled WGS sequence"/>
</dbReference>
<feature type="non-terminal residue" evidence="1">
    <location>
        <position position="30"/>
    </location>
</feature>
<evidence type="ECO:0000313" key="2">
    <source>
        <dbReference type="Proteomes" id="UP000435985"/>
    </source>
</evidence>
<organism evidence="1 2">
    <name type="scientific">Bacteroides ovatus</name>
    <dbReference type="NCBI Taxonomy" id="28116"/>
    <lineage>
        <taxon>Bacteria</taxon>
        <taxon>Pseudomonadati</taxon>
        <taxon>Bacteroidota</taxon>
        <taxon>Bacteroidia</taxon>
        <taxon>Bacteroidales</taxon>
        <taxon>Bacteroidaceae</taxon>
        <taxon>Bacteroides</taxon>
    </lineage>
</organism>
<sequence>MEQSKNKRARRTRAELEADVFDAIRQLASE</sequence>
<accession>A0A642C399</accession>
<reference evidence="1 2" key="1">
    <citation type="journal article" date="2019" name="Nat. Med.">
        <title>A library of human gut bacterial isolates paired with longitudinal multiomics data enables mechanistic microbiome research.</title>
        <authorList>
            <person name="Poyet M."/>
            <person name="Groussin M."/>
            <person name="Gibbons S.M."/>
            <person name="Avila-Pacheco J."/>
            <person name="Jiang X."/>
            <person name="Kearney S.M."/>
            <person name="Perrotta A.R."/>
            <person name="Berdy B."/>
            <person name="Zhao S."/>
            <person name="Lieberman T.D."/>
            <person name="Swanson P.K."/>
            <person name="Smith M."/>
            <person name="Roesemann S."/>
            <person name="Alexander J.E."/>
            <person name="Rich S.A."/>
            <person name="Livny J."/>
            <person name="Vlamakis H."/>
            <person name="Clish C."/>
            <person name="Bullock K."/>
            <person name="Deik A."/>
            <person name="Scott J."/>
            <person name="Pierce K.A."/>
            <person name="Xavier R.J."/>
            <person name="Alm E.J."/>
        </authorList>
    </citation>
    <scope>NUCLEOTIDE SEQUENCE [LARGE SCALE GENOMIC DNA]</scope>
    <source>
        <strain evidence="1 2">BIOML-A14</strain>
    </source>
</reference>
<gene>
    <name evidence="1" type="ORF">F3B98_32455</name>
</gene>
<comment type="caution">
    <text evidence="1">The sequence shown here is derived from an EMBL/GenBank/DDBJ whole genome shotgun (WGS) entry which is preliminary data.</text>
</comment>
<protein>
    <submittedName>
        <fullName evidence="1">TetR/AcrR family transcriptional regulator</fullName>
    </submittedName>
</protein>
<proteinExistence type="predicted"/>
<dbReference type="AlphaFoldDB" id="A0A642C399"/>
<name>A0A642C399_BACOV</name>
<evidence type="ECO:0000313" key="1">
    <source>
        <dbReference type="EMBL" id="KAA4646646.1"/>
    </source>
</evidence>
<dbReference type="EMBL" id="VWFO01000653">
    <property type="protein sequence ID" value="KAA4646646.1"/>
    <property type="molecule type" value="Genomic_DNA"/>
</dbReference>